<name>A0A0F9C2H6_9ZZZZ</name>
<organism evidence="1">
    <name type="scientific">marine sediment metagenome</name>
    <dbReference type="NCBI Taxonomy" id="412755"/>
    <lineage>
        <taxon>unclassified sequences</taxon>
        <taxon>metagenomes</taxon>
        <taxon>ecological metagenomes</taxon>
    </lineage>
</organism>
<accession>A0A0F9C2H6</accession>
<reference evidence="1" key="1">
    <citation type="journal article" date="2015" name="Nature">
        <title>Complex archaea that bridge the gap between prokaryotes and eukaryotes.</title>
        <authorList>
            <person name="Spang A."/>
            <person name="Saw J.H."/>
            <person name="Jorgensen S.L."/>
            <person name="Zaremba-Niedzwiedzka K."/>
            <person name="Martijn J."/>
            <person name="Lind A.E."/>
            <person name="van Eijk R."/>
            <person name="Schleper C."/>
            <person name="Guy L."/>
            <person name="Ettema T.J."/>
        </authorList>
    </citation>
    <scope>NUCLEOTIDE SEQUENCE</scope>
</reference>
<comment type="caution">
    <text evidence="1">The sequence shown here is derived from an EMBL/GenBank/DDBJ whole genome shotgun (WGS) entry which is preliminary data.</text>
</comment>
<gene>
    <name evidence="1" type="ORF">LCGC14_2375890</name>
</gene>
<sequence>MKKMVMNRKGQAVVAGIVIV</sequence>
<dbReference type="AlphaFoldDB" id="A0A0F9C2H6"/>
<dbReference type="EMBL" id="LAZR01035123">
    <property type="protein sequence ID" value="KKL28359.1"/>
    <property type="molecule type" value="Genomic_DNA"/>
</dbReference>
<feature type="non-terminal residue" evidence="1">
    <location>
        <position position="20"/>
    </location>
</feature>
<evidence type="ECO:0000313" key="1">
    <source>
        <dbReference type="EMBL" id="KKL28359.1"/>
    </source>
</evidence>
<protein>
    <submittedName>
        <fullName evidence="1">Uncharacterized protein</fullName>
    </submittedName>
</protein>
<proteinExistence type="predicted"/>